<feature type="transmembrane region" description="Helical" evidence="6">
    <location>
        <begin position="373"/>
        <end position="389"/>
    </location>
</feature>
<evidence type="ECO:0000313" key="8">
    <source>
        <dbReference type="Proteomes" id="UP000256328"/>
    </source>
</evidence>
<dbReference type="OrthoDB" id="2018619at2759"/>
<feature type="transmembrane region" description="Helical" evidence="6">
    <location>
        <begin position="132"/>
        <end position="154"/>
    </location>
</feature>
<organism evidence="7 8">
    <name type="scientific">Coleophoma crateriformis</name>
    <dbReference type="NCBI Taxonomy" id="565419"/>
    <lineage>
        <taxon>Eukaryota</taxon>
        <taxon>Fungi</taxon>
        <taxon>Dikarya</taxon>
        <taxon>Ascomycota</taxon>
        <taxon>Pezizomycotina</taxon>
        <taxon>Leotiomycetes</taxon>
        <taxon>Helotiales</taxon>
        <taxon>Dermateaceae</taxon>
        <taxon>Coleophoma</taxon>
    </lineage>
</organism>
<feature type="transmembrane region" description="Helical" evidence="6">
    <location>
        <begin position="437"/>
        <end position="460"/>
    </location>
</feature>
<gene>
    <name evidence="7" type="ORF">BP5796_12425</name>
</gene>
<feature type="transmembrane region" description="Helical" evidence="6">
    <location>
        <begin position="107"/>
        <end position="126"/>
    </location>
</feature>
<evidence type="ECO:0000256" key="1">
    <source>
        <dbReference type="ARBA" id="ARBA00004141"/>
    </source>
</evidence>
<feature type="transmembrane region" description="Helical" evidence="6">
    <location>
        <begin position="480"/>
        <end position="503"/>
    </location>
</feature>
<accession>A0A3D8Q9H6</accession>
<keyword evidence="4 6" id="KW-1133">Transmembrane helix</keyword>
<evidence type="ECO:0000256" key="4">
    <source>
        <dbReference type="ARBA" id="ARBA00022989"/>
    </source>
</evidence>
<reference evidence="7 8" key="1">
    <citation type="journal article" date="2018" name="IMA Fungus">
        <title>IMA Genome-F 9: Draft genome sequence of Annulohypoxylon stygium, Aspergillus mulundensis, Berkeleyomyces basicola (syn. Thielaviopsis basicola), Ceratocystis smalleyi, two Cercospora beticola strains, Coleophoma cylindrospora, Fusarium fracticaudum, Phialophora cf. hyalina, and Morchella septimelata.</title>
        <authorList>
            <person name="Wingfield B.D."/>
            <person name="Bills G.F."/>
            <person name="Dong Y."/>
            <person name="Huang W."/>
            <person name="Nel W.J."/>
            <person name="Swalarsk-Parry B.S."/>
            <person name="Vaghefi N."/>
            <person name="Wilken P.M."/>
            <person name="An Z."/>
            <person name="de Beer Z.W."/>
            <person name="De Vos L."/>
            <person name="Chen L."/>
            <person name="Duong T.A."/>
            <person name="Gao Y."/>
            <person name="Hammerbacher A."/>
            <person name="Kikkert J.R."/>
            <person name="Li Y."/>
            <person name="Li H."/>
            <person name="Li K."/>
            <person name="Li Q."/>
            <person name="Liu X."/>
            <person name="Ma X."/>
            <person name="Naidoo K."/>
            <person name="Pethybridge S.J."/>
            <person name="Sun J."/>
            <person name="Steenkamp E.T."/>
            <person name="van der Nest M.A."/>
            <person name="van Wyk S."/>
            <person name="Wingfield M.J."/>
            <person name="Xiong C."/>
            <person name="Yue Q."/>
            <person name="Zhang X."/>
        </authorList>
    </citation>
    <scope>NUCLEOTIDE SEQUENCE [LARGE SCALE GENOMIC DNA]</scope>
    <source>
        <strain evidence="7 8">BP5796</strain>
    </source>
</reference>
<dbReference type="GO" id="GO:0005886">
    <property type="term" value="C:plasma membrane"/>
    <property type="evidence" value="ECO:0007669"/>
    <property type="project" value="TreeGrafter"/>
</dbReference>
<keyword evidence="5 6" id="KW-0472">Membrane</keyword>
<proteinExistence type="inferred from homology"/>
<dbReference type="PANTHER" id="PTHR30618:SF15">
    <property type="entry name" value="NICOTINAMIDE RIBOSIDE TRANSPORTER 1-RELATED"/>
    <property type="match status" value="1"/>
</dbReference>
<comment type="subcellular location">
    <subcellularLocation>
        <location evidence="1">Membrane</location>
        <topology evidence="1">Multi-pass membrane protein</topology>
    </subcellularLocation>
</comment>
<dbReference type="InterPro" id="IPR001248">
    <property type="entry name" value="Pur-cyt_permease"/>
</dbReference>
<dbReference type="AlphaFoldDB" id="A0A3D8Q9H6"/>
<dbReference type="InterPro" id="IPR045225">
    <property type="entry name" value="Uracil/uridine/allantoin_perm"/>
</dbReference>
<dbReference type="Pfam" id="PF02133">
    <property type="entry name" value="Transp_cyt_pur"/>
    <property type="match status" value="1"/>
</dbReference>
<feature type="transmembrane region" description="Helical" evidence="6">
    <location>
        <begin position="48"/>
        <end position="69"/>
    </location>
</feature>
<keyword evidence="3 6" id="KW-0812">Transmembrane</keyword>
<dbReference type="PANTHER" id="PTHR30618">
    <property type="entry name" value="NCS1 FAMILY PURINE/PYRIMIDINE TRANSPORTER"/>
    <property type="match status" value="1"/>
</dbReference>
<evidence type="ECO:0000313" key="7">
    <source>
        <dbReference type="EMBL" id="RDW58495.1"/>
    </source>
</evidence>
<evidence type="ECO:0000256" key="3">
    <source>
        <dbReference type="ARBA" id="ARBA00022692"/>
    </source>
</evidence>
<feature type="transmembrane region" description="Helical" evidence="6">
    <location>
        <begin position="175"/>
        <end position="194"/>
    </location>
</feature>
<feature type="transmembrane region" description="Helical" evidence="6">
    <location>
        <begin position="75"/>
        <end position="95"/>
    </location>
</feature>
<feature type="transmembrane region" description="Helical" evidence="6">
    <location>
        <begin position="200"/>
        <end position="221"/>
    </location>
</feature>
<keyword evidence="8" id="KW-1185">Reference proteome</keyword>
<dbReference type="GO" id="GO:0015205">
    <property type="term" value="F:nucleobase transmembrane transporter activity"/>
    <property type="evidence" value="ECO:0007669"/>
    <property type="project" value="TreeGrafter"/>
</dbReference>
<dbReference type="EMBL" id="PDLN01000021">
    <property type="protein sequence ID" value="RDW58495.1"/>
    <property type="molecule type" value="Genomic_DNA"/>
</dbReference>
<comment type="similarity">
    <text evidence="2">Belongs to the purine-cytosine permease (2.A.39) family.</text>
</comment>
<dbReference type="Gene3D" id="1.10.4160.10">
    <property type="entry name" value="Hydantoin permease"/>
    <property type="match status" value="1"/>
</dbReference>
<comment type="caution">
    <text evidence="7">The sequence shown here is derived from an EMBL/GenBank/DDBJ whole genome shotgun (WGS) entry which is preliminary data.</text>
</comment>
<evidence type="ECO:0000256" key="5">
    <source>
        <dbReference type="ARBA" id="ARBA00023136"/>
    </source>
</evidence>
<dbReference type="Proteomes" id="UP000256328">
    <property type="component" value="Unassembled WGS sequence"/>
</dbReference>
<sequence>MGLLRNAFRWAELPPREDIQVWEGTTRWGNHDIYPIPKKEQNYGMLGFFSYFVVSGVSITGFTVASSYVAAGLSAWETVGAVLVGCVIAGLNSFFGGQAGVDKKLGFTMMIRAAFGLWGQLIPLVIGLTGNVIFSGIQAYYGGQAVTLMLGAVIPQFHSMRNTLPLSAAITTRELIGFFLFYVCFLPIVFYVPMHKLRRWLYPSCIITAVTFFGILGWVIHQNGGTGPVIASKIKLTSLERSFKFLQCVSSTAASWSGSGDRLSDWTRFSRYRHASSPALLFGLILSMVPTAIVGVLATSAFYQMYGTSIWTPLGMLLYVQGAHYTPACRAGTFFAGIGLLTSQIYVNVVQNTMAFGMDFAGIFPRYISMKRGALLLCVVGIACNPWRFLSQAAIFIQAFSVFAVFSSCSTPITNCDYWLVRRRKWKIPDLYHPGGIYWYFHGVNLRAVAAWTLAIIPSLPGFAYSMMGGEFLLRPEYKIYQMTFFVGYPLAGALHYLFSWLFPPAGLGIQEQLEGYDEDGANDVIQGISVKTAGEIEKEAEGTVGESKIVNSMAESV</sequence>
<feature type="transmembrane region" description="Helical" evidence="6">
    <location>
        <begin position="279"/>
        <end position="303"/>
    </location>
</feature>
<protein>
    <submittedName>
        <fullName evidence="7">Uncharacterized protein</fullName>
    </submittedName>
</protein>
<evidence type="ECO:0000256" key="6">
    <source>
        <dbReference type="SAM" id="Phobius"/>
    </source>
</evidence>
<evidence type="ECO:0000256" key="2">
    <source>
        <dbReference type="ARBA" id="ARBA00008974"/>
    </source>
</evidence>
<name>A0A3D8Q9H6_9HELO</name>
<feature type="transmembrane region" description="Helical" evidence="6">
    <location>
        <begin position="395"/>
        <end position="416"/>
    </location>
</feature>